<comment type="subcellular location">
    <subcellularLocation>
        <location evidence="1">Membrane</location>
        <topology evidence="1">Multi-pass membrane protein</topology>
    </subcellularLocation>
</comment>
<comment type="caution">
    <text evidence="9">The sequence shown here is derived from an EMBL/GenBank/DDBJ whole genome shotgun (WGS) entry which is preliminary data.</text>
</comment>
<keyword evidence="6 7" id="KW-0472">Membrane</keyword>
<dbReference type="Gene3D" id="1.20.1250.20">
    <property type="entry name" value="MFS general substrate transporter like domains"/>
    <property type="match status" value="1"/>
</dbReference>
<protein>
    <submittedName>
        <fullName evidence="9">Putative metabolite transport protein YwtG</fullName>
    </submittedName>
</protein>
<dbReference type="Pfam" id="PF00083">
    <property type="entry name" value="Sugar_tr"/>
    <property type="match status" value="1"/>
</dbReference>
<dbReference type="NCBIfam" id="TIGR00879">
    <property type="entry name" value="SP"/>
    <property type="match status" value="1"/>
</dbReference>
<name>A0A4C2EP42_9EURY</name>
<reference evidence="9 10" key="1">
    <citation type="submission" date="2019-02" db="EMBL/GenBank/DDBJ databases">
        <title>Haloarcula mannanilyticum sp. nov., a mannan degrading haloarchaeon isolated from commercial salt.</title>
        <authorList>
            <person name="Enomoto S."/>
            <person name="Shimane Y."/>
            <person name="Kamekura M."/>
            <person name="Ito T."/>
            <person name="Moriya O."/>
            <person name="Ihara K."/>
            <person name="Takahashi-Ando N."/>
            <person name="Fukushima Y."/>
            <person name="Yoshida Y."/>
            <person name="Usama R."/>
            <person name="Takai K."/>
            <person name="Minegishi H."/>
        </authorList>
    </citation>
    <scope>NUCLEOTIDE SEQUENCE [LARGE SCALE GENOMIC DNA]</scope>
    <source>
        <strain evidence="9 10">MD130-1</strain>
    </source>
</reference>
<dbReference type="AlphaFoldDB" id="A0A4C2EP42"/>
<feature type="transmembrane region" description="Helical" evidence="7">
    <location>
        <begin position="116"/>
        <end position="137"/>
    </location>
</feature>
<feature type="transmembrane region" description="Helical" evidence="7">
    <location>
        <begin position="91"/>
        <end position="110"/>
    </location>
</feature>
<feature type="transmembrane region" description="Helical" evidence="7">
    <location>
        <begin position="395"/>
        <end position="418"/>
    </location>
</feature>
<evidence type="ECO:0000256" key="4">
    <source>
        <dbReference type="ARBA" id="ARBA00022692"/>
    </source>
</evidence>
<evidence type="ECO:0000256" key="6">
    <source>
        <dbReference type="ARBA" id="ARBA00023136"/>
    </source>
</evidence>
<gene>
    <name evidence="9" type="primary">ywtG</name>
    <name evidence="9" type="ORF">Harman_39670</name>
</gene>
<accession>A0A4C2EP42</accession>
<dbReference type="GO" id="GO:0022857">
    <property type="term" value="F:transmembrane transporter activity"/>
    <property type="evidence" value="ECO:0007669"/>
    <property type="project" value="InterPro"/>
</dbReference>
<feature type="transmembrane region" description="Helical" evidence="7">
    <location>
        <begin position="58"/>
        <end position="79"/>
    </location>
</feature>
<dbReference type="InterPro" id="IPR020846">
    <property type="entry name" value="MFS_dom"/>
</dbReference>
<feature type="transmembrane region" description="Helical" evidence="7">
    <location>
        <begin position="180"/>
        <end position="203"/>
    </location>
</feature>
<keyword evidence="3" id="KW-0813">Transport</keyword>
<dbReference type="PANTHER" id="PTHR48020">
    <property type="entry name" value="PROTON MYO-INOSITOL COTRANSPORTER"/>
    <property type="match status" value="1"/>
</dbReference>
<feature type="transmembrane region" description="Helical" evidence="7">
    <location>
        <begin position="149"/>
        <end position="168"/>
    </location>
</feature>
<dbReference type="EMBL" id="BIXZ01000014">
    <property type="protein sequence ID" value="GCF16032.1"/>
    <property type="molecule type" value="Genomic_DNA"/>
</dbReference>
<dbReference type="InterPro" id="IPR050814">
    <property type="entry name" value="Myo-inositol_Transporter"/>
</dbReference>
<dbReference type="RefSeq" id="WP_137685417.1">
    <property type="nucleotide sequence ID" value="NZ_BIXZ01000014.1"/>
</dbReference>
<proteinExistence type="inferred from homology"/>
<dbReference type="Proteomes" id="UP000304382">
    <property type="component" value="Unassembled WGS sequence"/>
</dbReference>
<comment type="similarity">
    <text evidence="2">Belongs to the major facilitator superfamily. Sugar transporter (TC 2.A.1.1) family.</text>
</comment>
<dbReference type="PROSITE" id="PS00216">
    <property type="entry name" value="SUGAR_TRANSPORT_1"/>
    <property type="match status" value="2"/>
</dbReference>
<keyword evidence="10" id="KW-1185">Reference proteome</keyword>
<dbReference type="InterPro" id="IPR005829">
    <property type="entry name" value="Sugar_transporter_CS"/>
</dbReference>
<sequence>MSLLQRLWPAADDDVGSFVIIISALAALNGLLFGFDTGVVSGALLYMSETFPRLGTDAFLTGTVVSGAMAGAIIGAAFGGRLADRLGRRRLILIGAILFFVGSFIMAVAPSVRILIVGRILDGVGIGFASVVGPLYIAEIAPAKIRGSLVTLNNVAITGGILLSYITNQYIASMAMDAGLSWRVMLGLGMIPAMVLFTGIIFMPESPRWLIEQDREQQARSVLSRIRNGANIDAEIQDILEMSQRDEGSFRDLLRPWLRPVLVVGLGLAILQQITGINAVVYYAPTILDAAGYSDIASLFGTIGIGLINVALTVVAVFLVDRVGRRPLLLVGLVGMFVSLTVLAVAYTLSGMGEILGPLTIASLMLFVAFHAVSLGSVVWLVISEIFPLNVRGAAMGVTTLVLWFANFLVAQFFPALFEVGETVAFGVFAGIAAVGFVFVYVFVPETKGRTLEEIEADLREASVGNREPAITDHVEQTDYSDYLDK</sequence>
<dbReference type="OrthoDB" id="117970at2157"/>
<feature type="transmembrane region" description="Helical" evidence="7">
    <location>
        <begin position="327"/>
        <end position="349"/>
    </location>
</feature>
<dbReference type="FunFam" id="1.20.1250.20:FF:000073">
    <property type="entry name" value="MFS myo-inositol transporter, putative"/>
    <property type="match status" value="1"/>
</dbReference>
<evidence type="ECO:0000256" key="7">
    <source>
        <dbReference type="SAM" id="Phobius"/>
    </source>
</evidence>
<keyword evidence="5 7" id="KW-1133">Transmembrane helix</keyword>
<feature type="transmembrane region" description="Helical" evidence="7">
    <location>
        <begin position="424"/>
        <end position="444"/>
    </location>
</feature>
<evidence type="ECO:0000256" key="2">
    <source>
        <dbReference type="ARBA" id="ARBA00010992"/>
    </source>
</evidence>
<feature type="transmembrane region" description="Helical" evidence="7">
    <location>
        <begin position="361"/>
        <end position="383"/>
    </location>
</feature>
<dbReference type="InterPro" id="IPR005828">
    <property type="entry name" value="MFS_sugar_transport-like"/>
</dbReference>
<dbReference type="GO" id="GO:0016020">
    <property type="term" value="C:membrane"/>
    <property type="evidence" value="ECO:0007669"/>
    <property type="project" value="UniProtKB-SubCell"/>
</dbReference>
<evidence type="ECO:0000259" key="8">
    <source>
        <dbReference type="PROSITE" id="PS50850"/>
    </source>
</evidence>
<feature type="domain" description="Major facilitator superfamily (MFS) profile" evidence="8">
    <location>
        <begin position="22"/>
        <end position="448"/>
    </location>
</feature>
<feature type="transmembrane region" description="Helical" evidence="7">
    <location>
        <begin position="20"/>
        <end position="46"/>
    </location>
</feature>
<dbReference type="PROSITE" id="PS00217">
    <property type="entry name" value="SUGAR_TRANSPORT_2"/>
    <property type="match status" value="1"/>
</dbReference>
<keyword evidence="4 7" id="KW-0812">Transmembrane</keyword>
<dbReference type="InterPro" id="IPR003663">
    <property type="entry name" value="Sugar/inositol_transpt"/>
</dbReference>
<dbReference type="PANTHER" id="PTHR48020:SF12">
    <property type="entry name" value="PROTON MYO-INOSITOL COTRANSPORTER"/>
    <property type="match status" value="1"/>
</dbReference>
<dbReference type="PRINTS" id="PR00171">
    <property type="entry name" value="SUGRTRNSPORT"/>
</dbReference>
<evidence type="ECO:0000256" key="3">
    <source>
        <dbReference type="ARBA" id="ARBA00022448"/>
    </source>
</evidence>
<evidence type="ECO:0000256" key="1">
    <source>
        <dbReference type="ARBA" id="ARBA00004141"/>
    </source>
</evidence>
<dbReference type="InterPro" id="IPR036259">
    <property type="entry name" value="MFS_trans_sf"/>
</dbReference>
<dbReference type="PROSITE" id="PS50850">
    <property type="entry name" value="MFS"/>
    <property type="match status" value="1"/>
</dbReference>
<evidence type="ECO:0000313" key="9">
    <source>
        <dbReference type="EMBL" id="GCF16032.1"/>
    </source>
</evidence>
<feature type="transmembrane region" description="Helical" evidence="7">
    <location>
        <begin position="296"/>
        <end position="320"/>
    </location>
</feature>
<evidence type="ECO:0000256" key="5">
    <source>
        <dbReference type="ARBA" id="ARBA00022989"/>
    </source>
</evidence>
<feature type="transmembrane region" description="Helical" evidence="7">
    <location>
        <begin position="261"/>
        <end position="284"/>
    </location>
</feature>
<organism evidence="9 10">
    <name type="scientific">Haloarcula mannanilytica</name>
    <dbReference type="NCBI Taxonomy" id="2509225"/>
    <lineage>
        <taxon>Archaea</taxon>
        <taxon>Methanobacteriati</taxon>
        <taxon>Methanobacteriota</taxon>
        <taxon>Stenosarchaea group</taxon>
        <taxon>Halobacteria</taxon>
        <taxon>Halobacteriales</taxon>
        <taxon>Haloarculaceae</taxon>
        <taxon>Haloarcula</taxon>
    </lineage>
</organism>
<dbReference type="SUPFAM" id="SSF103473">
    <property type="entry name" value="MFS general substrate transporter"/>
    <property type="match status" value="1"/>
</dbReference>
<evidence type="ECO:0000313" key="10">
    <source>
        <dbReference type="Proteomes" id="UP000304382"/>
    </source>
</evidence>